<dbReference type="Proteomes" id="UP001220256">
    <property type="component" value="Unassembled WGS sequence"/>
</dbReference>
<accession>A0ABQ8WIU6</accession>
<evidence type="ECO:0000313" key="2">
    <source>
        <dbReference type="Proteomes" id="UP001220256"/>
    </source>
</evidence>
<evidence type="ECO:0000313" key="1">
    <source>
        <dbReference type="EMBL" id="KAJ5269845.1"/>
    </source>
</evidence>
<gene>
    <name evidence="1" type="ORF">N7505_005603</name>
</gene>
<comment type="caution">
    <text evidence="1">The sequence shown here is derived from an EMBL/GenBank/DDBJ whole genome shotgun (WGS) entry which is preliminary data.</text>
</comment>
<protein>
    <submittedName>
        <fullName evidence="1">Uncharacterized protein</fullName>
    </submittedName>
</protein>
<sequence length="73" mass="8346">MRGTQQNKLVGWQETKGRVTVKISRLRYSGDVAPEKKMSVQRRTRPTISQAQDDLMKARCAACIYPTAFRCMP</sequence>
<keyword evidence="2" id="KW-1185">Reference proteome</keyword>
<organism evidence="1 2">
    <name type="scientific">Penicillium chrysogenum</name>
    <name type="common">Penicillium notatum</name>
    <dbReference type="NCBI Taxonomy" id="5076"/>
    <lineage>
        <taxon>Eukaryota</taxon>
        <taxon>Fungi</taxon>
        <taxon>Dikarya</taxon>
        <taxon>Ascomycota</taxon>
        <taxon>Pezizomycotina</taxon>
        <taxon>Eurotiomycetes</taxon>
        <taxon>Eurotiomycetidae</taxon>
        <taxon>Eurotiales</taxon>
        <taxon>Aspergillaceae</taxon>
        <taxon>Penicillium</taxon>
        <taxon>Penicillium chrysogenum species complex</taxon>
    </lineage>
</organism>
<dbReference type="EMBL" id="JAPVEB010000003">
    <property type="protein sequence ID" value="KAJ5269845.1"/>
    <property type="molecule type" value="Genomic_DNA"/>
</dbReference>
<reference evidence="1 2" key="1">
    <citation type="journal article" date="2023" name="IMA Fungus">
        <title>Comparative genomic study of the Penicillium genus elucidates a diverse pangenome and 15 lateral gene transfer events.</title>
        <authorList>
            <person name="Petersen C."/>
            <person name="Sorensen T."/>
            <person name="Nielsen M.R."/>
            <person name="Sondergaard T.E."/>
            <person name="Sorensen J.L."/>
            <person name="Fitzpatrick D.A."/>
            <person name="Frisvad J.C."/>
            <person name="Nielsen K.L."/>
        </authorList>
    </citation>
    <scope>NUCLEOTIDE SEQUENCE [LARGE SCALE GENOMIC DNA]</scope>
    <source>
        <strain evidence="1 2">IBT 3361</strain>
    </source>
</reference>
<proteinExistence type="predicted"/>
<name>A0ABQ8WIU6_PENCH</name>